<feature type="domain" description="6-hydroxymethylpterin diphosphokinase MptE-like" evidence="3">
    <location>
        <begin position="251"/>
        <end position="420"/>
    </location>
</feature>
<dbReference type="KEGG" id="dma:DMR_30720"/>
<proteinExistence type="predicted"/>
<gene>
    <name evidence="4" type="ordered locus">DMR_30720</name>
</gene>
<feature type="coiled-coil region" evidence="1">
    <location>
        <begin position="534"/>
        <end position="575"/>
    </location>
</feature>
<dbReference type="STRING" id="573370.DMR_30720"/>
<dbReference type="EMBL" id="AP010904">
    <property type="protein sequence ID" value="BAH76562.1"/>
    <property type="molecule type" value="Genomic_DNA"/>
</dbReference>
<keyword evidence="5" id="KW-1185">Reference proteome</keyword>
<dbReference type="AlphaFoldDB" id="C4XII7"/>
<dbReference type="Proteomes" id="UP000009071">
    <property type="component" value="Chromosome"/>
</dbReference>
<dbReference type="InterPro" id="IPR002826">
    <property type="entry name" value="MptE-like"/>
</dbReference>
<evidence type="ECO:0000256" key="2">
    <source>
        <dbReference type="SAM" id="MobiDB-lite"/>
    </source>
</evidence>
<dbReference type="eggNOG" id="COG2604">
    <property type="taxonomic scope" value="Bacteria"/>
</dbReference>
<dbReference type="PANTHER" id="PTHR41786">
    <property type="entry name" value="MOTILITY ACCESSORY FACTOR MAF"/>
    <property type="match status" value="1"/>
</dbReference>
<dbReference type="HOGENOM" id="CLU_437913_0_0_7"/>
<evidence type="ECO:0000256" key="1">
    <source>
        <dbReference type="SAM" id="Coils"/>
    </source>
</evidence>
<name>C4XII7_SOLM1</name>
<dbReference type="Pfam" id="PF01973">
    <property type="entry name" value="MptE-like"/>
    <property type="match status" value="1"/>
</dbReference>
<evidence type="ECO:0000313" key="4">
    <source>
        <dbReference type="EMBL" id="BAH76562.1"/>
    </source>
</evidence>
<feature type="region of interest" description="Disordered" evidence="2">
    <location>
        <begin position="1"/>
        <end position="24"/>
    </location>
</feature>
<dbReference type="PANTHER" id="PTHR41786:SF1">
    <property type="entry name" value="6-HYDROXYMETHYLPTERIN DIPHOSPHOKINASE MPTE-LIKE DOMAIN-CONTAINING PROTEIN"/>
    <property type="match status" value="1"/>
</dbReference>
<sequence>MDHGAPLGNLARIRPGRVRGRQKTANRQEWQEICLGLVSSTKEGAMEINKYLADNLAYLAETGDPVGRWLAEENPDPAIVHERLHRNASGIVDWRMDDGVGLFEKLPPPFFYRDWRPKEQLEGAGTIIVGVGIGYGLNHVLTGTPDSHKVLVAEPRPEMLLACLGQTDYRPYLRHGKLRFVPPRAADIELAIQNFDVSFLFSRVWLRNDLACQQIGPEYPRLGALVKAKMESLSVELTTLRHKQEVMVGNELRNYSRAMDEGSLARMAGMAKGLTAVLLGAGPSLAGFAPVLREHRDKGFYAAALQTLPALERLGIKPDLCLAIDFNDNMMQSLDNLRDLSFAADIPFVYSTKMDPAVVARYPGPRIPLWTQGGIGTYVLKDQELVLDAGGNVSVTLERLLGWAGAERFVFVGCDLSWQGERTHVDGHHNAVWVHTYNPRDDVKLNNLHGQTIYTHMGFLAAKRDIEKDIAASSAGFFNLYGGGVVIDGAVNLGPADLASGELFASRGAAKDVFLSALARAASPRVRPIFAPKAASWATSLKNASRRLEKLMRKADKHQQEIKDLLSQIQFFTRHDPLYMPYLYNEIMDLAGLVQTKKRYGVKELTAFKAIRGRILEKTREIDACLAPSGSWAA</sequence>
<keyword evidence="1" id="KW-0175">Coiled coil</keyword>
<feature type="compositionally biased region" description="Basic residues" evidence="2">
    <location>
        <begin position="14"/>
        <end position="24"/>
    </location>
</feature>
<evidence type="ECO:0000313" key="5">
    <source>
        <dbReference type="Proteomes" id="UP000009071"/>
    </source>
</evidence>
<evidence type="ECO:0000259" key="3">
    <source>
        <dbReference type="Pfam" id="PF01973"/>
    </source>
</evidence>
<organism evidence="4 5">
    <name type="scientific">Solidesulfovibrio magneticus (strain ATCC 700980 / DSM 13731 / RS-1)</name>
    <name type="common">Desulfovibrio magneticus</name>
    <dbReference type="NCBI Taxonomy" id="573370"/>
    <lineage>
        <taxon>Bacteria</taxon>
        <taxon>Pseudomonadati</taxon>
        <taxon>Thermodesulfobacteriota</taxon>
        <taxon>Desulfovibrionia</taxon>
        <taxon>Desulfovibrionales</taxon>
        <taxon>Desulfovibrionaceae</taxon>
        <taxon>Solidesulfovibrio</taxon>
    </lineage>
</organism>
<reference evidence="4 5" key="1">
    <citation type="journal article" date="2009" name="Genome Res.">
        <title>Whole genome sequence of Desulfovibrio magneticus strain RS-1 revealed common gene clusters in magnetotactic bacteria.</title>
        <authorList>
            <person name="Nakazawa H."/>
            <person name="Arakaki A."/>
            <person name="Narita-Yamada S."/>
            <person name="Yashiro I."/>
            <person name="Jinno K."/>
            <person name="Aoki N."/>
            <person name="Tsuruyama A."/>
            <person name="Okamura Y."/>
            <person name="Tanikawa S."/>
            <person name="Fujita N."/>
            <person name="Takeyama H."/>
            <person name="Matsunaga T."/>
        </authorList>
    </citation>
    <scope>NUCLEOTIDE SEQUENCE [LARGE SCALE GENOMIC DNA]</scope>
    <source>
        <strain evidence="5">ATCC 700980 / DSM 13731 / RS-1</strain>
    </source>
</reference>
<accession>C4XII7</accession>
<protein>
    <recommendedName>
        <fullName evidence="3">6-hydroxymethylpterin diphosphokinase MptE-like domain-containing protein</fullName>
    </recommendedName>
</protein>